<dbReference type="NCBIfam" id="NF011693">
    <property type="entry name" value="PRK15113.1"/>
    <property type="match status" value="1"/>
</dbReference>
<dbReference type="SFLD" id="SFLDS00019">
    <property type="entry name" value="Glutathione_Transferase_(cytos"/>
    <property type="match status" value="1"/>
</dbReference>
<organism evidence="3 4">
    <name type="scientific">Hydromonas duriensis</name>
    <dbReference type="NCBI Taxonomy" id="1527608"/>
    <lineage>
        <taxon>Bacteria</taxon>
        <taxon>Pseudomonadati</taxon>
        <taxon>Pseudomonadota</taxon>
        <taxon>Betaproteobacteria</taxon>
        <taxon>Burkholderiales</taxon>
        <taxon>Burkholderiaceae</taxon>
        <taxon>Hydromonas</taxon>
    </lineage>
</organism>
<evidence type="ECO:0000259" key="2">
    <source>
        <dbReference type="PROSITE" id="PS50405"/>
    </source>
</evidence>
<feature type="domain" description="GST N-terminal" evidence="1">
    <location>
        <begin position="4"/>
        <end position="81"/>
    </location>
</feature>
<dbReference type="CDD" id="cd03195">
    <property type="entry name" value="GST_C_4"/>
    <property type="match status" value="1"/>
</dbReference>
<dbReference type="InterPro" id="IPR040079">
    <property type="entry name" value="Glutathione_S-Trfase"/>
</dbReference>
<dbReference type="OrthoDB" id="8857552at2"/>
<name>A0A4R6Y8X1_9BURK</name>
<gene>
    <name evidence="3" type="ORF">DFR44_10792</name>
</gene>
<dbReference type="CDD" id="cd00570">
    <property type="entry name" value="GST_N_family"/>
    <property type="match status" value="1"/>
</dbReference>
<dbReference type="PROSITE" id="PS50405">
    <property type="entry name" value="GST_CTER"/>
    <property type="match status" value="1"/>
</dbReference>
<dbReference type="RefSeq" id="WP_133619587.1">
    <property type="nucleotide sequence ID" value="NZ_SNZE01000007.1"/>
</dbReference>
<evidence type="ECO:0000313" key="3">
    <source>
        <dbReference type="EMBL" id="TDR31875.1"/>
    </source>
</evidence>
<dbReference type="InterPro" id="IPR036282">
    <property type="entry name" value="Glutathione-S-Trfase_C_sf"/>
</dbReference>
<evidence type="ECO:0000313" key="4">
    <source>
        <dbReference type="Proteomes" id="UP000294480"/>
    </source>
</evidence>
<dbReference type="PANTHER" id="PTHR44051">
    <property type="entry name" value="GLUTATHIONE S-TRANSFERASE-RELATED"/>
    <property type="match status" value="1"/>
</dbReference>
<dbReference type="InterPro" id="IPR034338">
    <property type="entry name" value="GST_4_C"/>
</dbReference>
<dbReference type="PANTHER" id="PTHR44051:SF8">
    <property type="entry name" value="GLUTATHIONE S-TRANSFERASE GSTA"/>
    <property type="match status" value="1"/>
</dbReference>
<dbReference type="InterPro" id="IPR036249">
    <property type="entry name" value="Thioredoxin-like_sf"/>
</dbReference>
<dbReference type="InterPro" id="IPR004045">
    <property type="entry name" value="Glutathione_S-Trfase_N"/>
</dbReference>
<dbReference type="Pfam" id="PF13417">
    <property type="entry name" value="GST_N_3"/>
    <property type="match status" value="1"/>
</dbReference>
<reference evidence="3 4" key="1">
    <citation type="submission" date="2019-03" db="EMBL/GenBank/DDBJ databases">
        <title>Genomic Encyclopedia of Type Strains, Phase IV (KMG-IV): sequencing the most valuable type-strain genomes for metagenomic binning, comparative biology and taxonomic classification.</title>
        <authorList>
            <person name="Goeker M."/>
        </authorList>
    </citation>
    <scope>NUCLEOTIDE SEQUENCE [LARGE SCALE GENOMIC DNA]</scope>
    <source>
        <strain evidence="3 4">DSM 102852</strain>
    </source>
</reference>
<dbReference type="SUPFAM" id="SSF52833">
    <property type="entry name" value="Thioredoxin-like"/>
    <property type="match status" value="1"/>
</dbReference>
<dbReference type="Proteomes" id="UP000294480">
    <property type="component" value="Unassembled WGS sequence"/>
</dbReference>
<evidence type="ECO:0000259" key="1">
    <source>
        <dbReference type="PROSITE" id="PS50404"/>
    </source>
</evidence>
<keyword evidence="4" id="KW-1185">Reference proteome</keyword>
<dbReference type="PROSITE" id="PS50404">
    <property type="entry name" value="GST_NTER"/>
    <property type="match status" value="1"/>
</dbReference>
<feature type="domain" description="GST C-terminal" evidence="2">
    <location>
        <begin position="86"/>
        <end position="204"/>
    </location>
</feature>
<dbReference type="Gene3D" id="1.20.1050.10">
    <property type="match status" value="1"/>
</dbReference>
<protein>
    <submittedName>
        <fullName evidence="3">Glutathione S-transferase</fullName>
    </submittedName>
</protein>
<dbReference type="SUPFAM" id="SSF47616">
    <property type="entry name" value="GST C-terminal domain-like"/>
    <property type="match status" value="1"/>
</dbReference>
<comment type="caution">
    <text evidence="3">The sequence shown here is derived from an EMBL/GenBank/DDBJ whole genome shotgun (WGS) entry which is preliminary data.</text>
</comment>
<dbReference type="EMBL" id="SNZE01000007">
    <property type="protein sequence ID" value="TDR31875.1"/>
    <property type="molecule type" value="Genomic_DNA"/>
</dbReference>
<sequence>MSDLTLYVDAPYTSPWAMSVFVALTEKHLPFKLITVDLEKGEQRDIPSLTYRVPTLVHGHFSLTESSAITEYLEDLFPEHAMYPKDTENRARARQIQSWIRSDLLILRQERSTIVVFYEPTTTPLSAQAQVAVQKLFKVAEELLSHGGEHIFAEWSLVDLDLTIMLNRLLLNGDDVPPRLAAYARRQWQRPSVQAWLNLLPTQLGD</sequence>
<dbReference type="AlphaFoldDB" id="A0A4R6Y8X1"/>
<accession>A0A4R6Y8X1</accession>
<dbReference type="Gene3D" id="3.40.30.10">
    <property type="entry name" value="Glutaredoxin"/>
    <property type="match status" value="1"/>
</dbReference>
<proteinExistence type="predicted"/>
<keyword evidence="3" id="KW-0808">Transferase</keyword>
<dbReference type="InterPro" id="IPR010987">
    <property type="entry name" value="Glutathione-S-Trfase_C-like"/>
</dbReference>
<dbReference type="Pfam" id="PF14834">
    <property type="entry name" value="GST_C_4"/>
    <property type="match status" value="1"/>
</dbReference>
<dbReference type="GO" id="GO:0016740">
    <property type="term" value="F:transferase activity"/>
    <property type="evidence" value="ECO:0007669"/>
    <property type="project" value="UniProtKB-KW"/>
</dbReference>